<organism evidence="1">
    <name type="scientific">marine sediment metagenome</name>
    <dbReference type="NCBI Taxonomy" id="412755"/>
    <lineage>
        <taxon>unclassified sequences</taxon>
        <taxon>metagenomes</taxon>
        <taxon>ecological metagenomes</taxon>
    </lineage>
</organism>
<proteinExistence type="predicted"/>
<comment type="caution">
    <text evidence="1">The sequence shown here is derived from an EMBL/GenBank/DDBJ whole genome shotgun (WGS) entry which is preliminary data.</text>
</comment>
<reference evidence="1" key="1">
    <citation type="journal article" date="2014" name="Front. Microbiol.">
        <title>High frequency of phylogenetically diverse reductive dehalogenase-homologous genes in deep subseafloor sedimentary metagenomes.</title>
        <authorList>
            <person name="Kawai M."/>
            <person name="Futagami T."/>
            <person name="Toyoda A."/>
            <person name="Takaki Y."/>
            <person name="Nishi S."/>
            <person name="Hori S."/>
            <person name="Arai W."/>
            <person name="Tsubouchi T."/>
            <person name="Morono Y."/>
            <person name="Uchiyama I."/>
            <person name="Ito T."/>
            <person name="Fujiyama A."/>
            <person name="Inagaki F."/>
            <person name="Takami H."/>
        </authorList>
    </citation>
    <scope>NUCLEOTIDE SEQUENCE</scope>
    <source>
        <strain evidence="1">Expedition CK06-06</strain>
    </source>
</reference>
<feature type="non-terminal residue" evidence="1">
    <location>
        <position position="1"/>
    </location>
</feature>
<evidence type="ECO:0000313" key="1">
    <source>
        <dbReference type="EMBL" id="GAH98880.1"/>
    </source>
</evidence>
<name>X1KZ11_9ZZZZ</name>
<gene>
    <name evidence="1" type="ORF">S03H2_69620</name>
</gene>
<dbReference type="EMBL" id="BARU01046047">
    <property type="protein sequence ID" value="GAH98880.1"/>
    <property type="molecule type" value="Genomic_DNA"/>
</dbReference>
<accession>X1KZ11</accession>
<protein>
    <submittedName>
        <fullName evidence="1">Uncharacterized protein</fullName>
    </submittedName>
</protein>
<sequence length="46" mass="5460">ILKMAGFLSRDDSDDRLARFKEEIKREIADTLISLHKKIDSWGERR</sequence>
<dbReference type="AlphaFoldDB" id="X1KZ11"/>